<dbReference type="Proteomes" id="UP001489004">
    <property type="component" value="Unassembled WGS sequence"/>
</dbReference>
<dbReference type="SMART" id="SM00220">
    <property type="entry name" value="S_TKc"/>
    <property type="match status" value="1"/>
</dbReference>
<keyword evidence="3 7" id="KW-0547">Nucleotide-binding</keyword>
<accession>A0AAW1R6S1</accession>
<evidence type="ECO:0000256" key="4">
    <source>
        <dbReference type="ARBA" id="ARBA00022777"/>
    </source>
</evidence>
<evidence type="ECO:0000313" key="13">
    <source>
        <dbReference type="Proteomes" id="UP001489004"/>
    </source>
</evidence>
<dbReference type="InterPro" id="IPR011009">
    <property type="entry name" value="Kinase-like_dom_sf"/>
</dbReference>
<keyword evidence="1 10" id="KW-0723">Serine/threonine-protein kinase</keyword>
<reference evidence="12 13" key="1">
    <citation type="journal article" date="2024" name="Nat. Commun.">
        <title>Phylogenomics reveals the evolutionary origins of lichenization in chlorophyte algae.</title>
        <authorList>
            <person name="Puginier C."/>
            <person name="Libourel C."/>
            <person name="Otte J."/>
            <person name="Skaloud P."/>
            <person name="Haon M."/>
            <person name="Grisel S."/>
            <person name="Petersen M."/>
            <person name="Berrin J.G."/>
            <person name="Delaux P.M."/>
            <person name="Dal Grande F."/>
            <person name="Keller J."/>
        </authorList>
    </citation>
    <scope>NUCLEOTIDE SEQUENCE [LARGE SCALE GENOMIC DNA]</scope>
    <source>
        <strain evidence="12 13">SAG 2043</strain>
    </source>
</reference>
<keyword evidence="4" id="KW-0418">Kinase</keyword>
<dbReference type="Gene3D" id="1.10.510.10">
    <property type="entry name" value="Transferase(Phosphotransferase) domain 1"/>
    <property type="match status" value="1"/>
</dbReference>
<evidence type="ECO:0000256" key="1">
    <source>
        <dbReference type="ARBA" id="ARBA00022527"/>
    </source>
</evidence>
<keyword evidence="2" id="KW-0808">Transferase</keyword>
<comment type="caution">
    <text evidence="12">The sequence shown here is derived from an EMBL/GenBank/DDBJ whole genome shotgun (WGS) entry which is preliminary data.</text>
</comment>
<keyword evidence="5 7" id="KW-0067">ATP-binding</keyword>
<feature type="binding site" evidence="7">
    <location>
        <position position="140"/>
    </location>
    <ligand>
        <name>ATP</name>
        <dbReference type="ChEBI" id="CHEBI:30616"/>
    </ligand>
</feature>
<dbReference type="InterPro" id="IPR000719">
    <property type="entry name" value="Prot_kinase_dom"/>
</dbReference>
<dbReference type="SUPFAM" id="SSF56112">
    <property type="entry name" value="Protein kinase-like (PK-like)"/>
    <property type="match status" value="1"/>
</dbReference>
<dbReference type="PROSITE" id="PS00107">
    <property type="entry name" value="PROTEIN_KINASE_ATP"/>
    <property type="match status" value="1"/>
</dbReference>
<dbReference type="InterPro" id="IPR017441">
    <property type="entry name" value="Protein_kinase_ATP_BS"/>
</dbReference>
<keyword evidence="13" id="KW-1185">Reference proteome</keyword>
<dbReference type="Pfam" id="PF00069">
    <property type="entry name" value="Pkinase"/>
    <property type="match status" value="1"/>
</dbReference>
<evidence type="ECO:0000256" key="3">
    <source>
        <dbReference type="ARBA" id="ARBA00022741"/>
    </source>
</evidence>
<evidence type="ECO:0000256" key="6">
    <source>
        <dbReference type="PIRSR" id="PIRSR630616-1"/>
    </source>
</evidence>
<evidence type="ECO:0000256" key="8">
    <source>
        <dbReference type="PIRSR" id="PIRSR630616-3"/>
    </source>
</evidence>
<dbReference type="InterPro" id="IPR008271">
    <property type="entry name" value="Ser/Thr_kinase_AS"/>
</dbReference>
<evidence type="ECO:0000259" key="11">
    <source>
        <dbReference type="PROSITE" id="PS50011"/>
    </source>
</evidence>
<evidence type="ECO:0000256" key="5">
    <source>
        <dbReference type="ARBA" id="ARBA00022840"/>
    </source>
</evidence>
<feature type="domain" description="Protein kinase" evidence="11">
    <location>
        <begin position="1"/>
        <end position="251"/>
    </location>
</feature>
<dbReference type="GO" id="GO:0004674">
    <property type="term" value="F:protein serine/threonine kinase activity"/>
    <property type="evidence" value="ECO:0007669"/>
    <property type="project" value="UniProtKB-KW"/>
</dbReference>
<dbReference type="PROSITE" id="PS00108">
    <property type="entry name" value="PROTEIN_KINASE_ST"/>
    <property type="match status" value="1"/>
</dbReference>
<name>A0AAW1R6S1_9CHLO</name>
<evidence type="ECO:0000313" key="12">
    <source>
        <dbReference type="EMBL" id="KAK9829317.1"/>
    </source>
</evidence>
<evidence type="ECO:0000256" key="7">
    <source>
        <dbReference type="PIRSR" id="PIRSR630616-2"/>
    </source>
</evidence>
<dbReference type="PANTHER" id="PTHR24350">
    <property type="entry name" value="SERINE/THREONINE-PROTEIN KINASE IAL-RELATED"/>
    <property type="match status" value="1"/>
</dbReference>
<feature type="binding site" evidence="7 9">
    <location>
        <position position="28"/>
    </location>
    <ligand>
        <name>ATP</name>
        <dbReference type="ChEBI" id="CHEBI:30616"/>
    </ligand>
</feature>
<dbReference type="InterPro" id="IPR030616">
    <property type="entry name" value="Aur-like"/>
</dbReference>
<gene>
    <name evidence="12" type="ORF">WJX72_005171</name>
</gene>
<protein>
    <recommendedName>
        <fullName evidence="11">Protein kinase domain-containing protein</fullName>
    </recommendedName>
</protein>
<dbReference type="AlphaFoldDB" id="A0AAW1R6S1"/>
<comment type="similarity">
    <text evidence="10">Belongs to the protein kinase superfamily.</text>
</comment>
<dbReference type="GO" id="GO:0005524">
    <property type="term" value="F:ATP binding"/>
    <property type="evidence" value="ECO:0007669"/>
    <property type="project" value="UniProtKB-UniRule"/>
</dbReference>
<dbReference type="PROSITE" id="PS50011">
    <property type="entry name" value="PROTEIN_KINASE_DOM"/>
    <property type="match status" value="1"/>
</dbReference>
<dbReference type="FunFam" id="3.30.200.20:FF:000042">
    <property type="entry name" value="Aurora kinase A"/>
    <property type="match status" value="1"/>
</dbReference>
<evidence type="ECO:0000256" key="10">
    <source>
        <dbReference type="RuleBase" id="RU000304"/>
    </source>
</evidence>
<evidence type="ECO:0000256" key="2">
    <source>
        <dbReference type="ARBA" id="ARBA00022679"/>
    </source>
</evidence>
<dbReference type="FunFam" id="1.10.510.10:FF:000571">
    <property type="entry name" value="Maternal embryonic leucine zipper kinase"/>
    <property type="match status" value="1"/>
</dbReference>
<evidence type="ECO:0000256" key="9">
    <source>
        <dbReference type="PROSITE-ProRule" id="PRU10141"/>
    </source>
</evidence>
<organism evidence="12 13">
    <name type="scientific">[Myrmecia] bisecta</name>
    <dbReference type="NCBI Taxonomy" id="41462"/>
    <lineage>
        <taxon>Eukaryota</taxon>
        <taxon>Viridiplantae</taxon>
        <taxon>Chlorophyta</taxon>
        <taxon>core chlorophytes</taxon>
        <taxon>Trebouxiophyceae</taxon>
        <taxon>Trebouxiales</taxon>
        <taxon>Trebouxiaceae</taxon>
        <taxon>Myrmecia</taxon>
    </lineage>
</organism>
<sequence length="480" mass="51871">MGRLLGKGSFGNVYEATCRRTGQLVAVKIVSKTILENSGTRQRLVKEVQVHSQLQHPNVVTLREFFEDEERVYLVMDLCARGDLLSLVRERGRLNEAEARQYFGQLLEAVSYLHATSVLHRDIKLANILLTADGHIKLADFGLATVLNSADSERQTICGTPNYLSPEIVSQQPYSFATDVWSLGVALYAMLTGTPPFQDSKVAGTLERVRSGLFECPAYLSSHAVDLISQLLQRSASRRPSLADIKRHPFLRPTRASHMPCTAVPPSEGNYLPPAQIGSTSSPSDLPEPGLCASPRVLVSGDGLQVELQHGGRAKQHFTYPSLPPALASLYTTAAAFVDVLASATPYIVYCGLYGQAVLREDDSTQVTFPAEGSFQTVSSVCFHAPGQHPAYARVTLRDGTLQHVLVAAAAAQAAAGPILDSQQSPTTVAEVALAVQYALQCRSKCYRVQDQAAAMQAQGQSVVFPVVARSKAVTVPLEL</sequence>
<feature type="cross-link" description="Glycyl lysine isopeptide (Lys-Gly) (interchain with G-Cter in SUMO2)" evidence="8">
    <location>
        <position position="124"/>
    </location>
</feature>
<feature type="active site" description="Proton acceptor" evidence="6">
    <location>
        <position position="122"/>
    </location>
</feature>
<dbReference type="EMBL" id="JALJOR010000001">
    <property type="protein sequence ID" value="KAK9829317.1"/>
    <property type="molecule type" value="Genomic_DNA"/>
</dbReference>
<proteinExistence type="inferred from homology"/>